<feature type="transmembrane region" description="Helical" evidence="1">
    <location>
        <begin position="30"/>
        <end position="49"/>
    </location>
</feature>
<dbReference type="Pfam" id="PF01882">
    <property type="entry name" value="DUF58"/>
    <property type="match status" value="1"/>
</dbReference>
<evidence type="ECO:0000256" key="1">
    <source>
        <dbReference type="SAM" id="Phobius"/>
    </source>
</evidence>
<organism evidence="3 4">
    <name type="scientific">Salininema proteolyticum</name>
    <dbReference type="NCBI Taxonomy" id="1607685"/>
    <lineage>
        <taxon>Bacteria</taxon>
        <taxon>Bacillati</taxon>
        <taxon>Actinomycetota</taxon>
        <taxon>Actinomycetes</taxon>
        <taxon>Glycomycetales</taxon>
        <taxon>Glycomycetaceae</taxon>
        <taxon>Salininema</taxon>
    </lineage>
</organism>
<dbReference type="PANTHER" id="PTHR34351:SF1">
    <property type="entry name" value="SLR1927 PROTEIN"/>
    <property type="match status" value="1"/>
</dbReference>
<comment type="caution">
    <text evidence="3">The sequence shown here is derived from an EMBL/GenBank/DDBJ whole genome shotgun (WGS) entry which is preliminary data.</text>
</comment>
<dbReference type="PANTHER" id="PTHR34351">
    <property type="entry name" value="SLR1927 PROTEIN-RELATED"/>
    <property type="match status" value="1"/>
</dbReference>
<keyword evidence="1" id="KW-1133">Transmembrane helix</keyword>
<feature type="transmembrane region" description="Helical" evidence="1">
    <location>
        <begin position="7"/>
        <end position="24"/>
    </location>
</feature>
<dbReference type="RefSeq" id="WP_380620695.1">
    <property type="nucleotide sequence ID" value="NZ_JBHSDK010000015.1"/>
</dbReference>
<evidence type="ECO:0000313" key="4">
    <source>
        <dbReference type="Proteomes" id="UP001595823"/>
    </source>
</evidence>
<protein>
    <submittedName>
        <fullName evidence="3">DUF58 domain-containing protein</fullName>
    </submittedName>
</protein>
<feature type="domain" description="DUF58" evidence="2">
    <location>
        <begin position="196"/>
        <end position="269"/>
    </location>
</feature>
<keyword evidence="1" id="KW-0812">Transmembrane</keyword>
<dbReference type="Proteomes" id="UP001595823">
    <property type="component" value="Unassembled WGS sequence"/>
</dbReference>
<evidence type="ECO:0000259" key="2">
    <source>
        <dbReference type="Pfam" id="PF01882"/>
    </source>
</evidence>
<evidence type="ECO:0000313" key="3">
    <source>
        <dbReference type="EMBL" id="MFC4335634.1"/>
    </source>
</evidence>
<keyword evidence="4" id="KW-1185">Reference proteome</keyword>
<reference evidence="4" key="1">
    <citation type="journal article" date="2019" name="Int. J. Syst. Evol. Microbiol.">
        <title>The Global Catalogue of Microorganisms (GCM) 10K type strain sequencing project: providing services to taxonomists for standard genome sequencing and annotation.</title>
        <authorList>
            <consortium name="The Broad Institute Genomics Platform"/>
            <consortium name="The Broad Institute Genome Sequencing Center for Infectious Disease"/>
            <person name="Wu L."/>
            <person name="Ma J."/>
        </authorList>
    </citation>
    <scope>NUCLEOTIDE SEQUENCE [LARGE SCALE GENOMIC DNA]</scope>
    <source>
        <strain evidence="4">IBRC-M 10908</strain>
    </source>
</reference>
<dbReference type="EMBL" id="JBHSDK010000015">
    <property type="protein sequence ID" value="MFC4335634.1"/>
    <property type="molecule type" value="Genomic_DNA"/>
</dbReference>
<proteinExistence type="predicted"/>
<dbReference type="InterPro" id="IPR002881">
    <property type="entry name" value="DUF58"/>
</dbReference>
<sequence>MRVTRRGWGLIFLGALFLFFGYLIGEKDMAAIGALFALVPIASLAVLAVRRPRLDFHRTIHPSQTTVGETASVNVEVANRQGLDSTTILFEDRLPHRLGLSPRLILERLPGRETAVVSYSIAPAARGLFQIGPLHLRTGDPFGTVRAAKVVPVLDDLVVTPQVWRLDGSDVMGGSGYQAGESGSRIAFSGDDDVAVREYREGDELRRVHWKSSARHGELMVRREEQTWEHTATLWLDTREGAFPGSGADSVFEWMVSACASVAARLSEKGLGPRVVTGSSVLESSTVPVILRHLALVEQEGDDAVETWKGLFTSPGGLRRTPAFIAFAGQLGEAEAEVLLSAAGHRGRRIAFCAEGGDGGWKRLARAGWEVFPVNAASSLPELWVRARARGGSYSSAPREGSA</sequence>
<gene>
    <name evidence="3" type="ORF">ACFPET_10525</name>
</gene>
<accession>A0ABV8TY03</accession>
<keyword evidence="1" id="KW-0472">Membrane</keyword>
<name>A0ABV8TY03_9ACTN</name>